<dbReference type="SUPFAM" id="SSF53067">
    <property type="entry name" value="Actin-like ATPase domain"/>
    <property type="match status" value="1"/>
</dbReference>
<organism evidence="2 3">
    <name type="scientific">Dyella thiooxydans</name>
    <dbReference type="NCBI Taxonomy" id="445710"/>
    <lineage>
        <taxon>Bacteria</taxon>
        <taxon>Pseudomonadati</taxon>
        <taxon>Pseudomonadota</taxon>
        <taxon>Gammaproteobacteria</taxon>
        <taxon>Lysobacterales</taxon>
        <taxon>Rhodanobacteraceae</taxon>
        <taxon>Dyella</taxon>
    </lineage>
</organism>
<dbReference type="PANTHER" id="PTHR18964">
    <property type="entry name" value="ROK (REPRESSOR, ORF, KINASE) FAMILY"/>
    <property type="match status" value="1"/>
</dbReference>
<dbReference type="Proteomes" id="UP000077255">
    <property type="component" value="Chromosome"/>
</dbReference>
<evidence type="ECO:0000313" key="3">
    <source>
        <dbReference type="Proteomes" id="UP000077255"/>
    </source>
</evidence>
<dbReference type="STRING" id="445710.ATSB10_00740"/>
<dbReference type="InterPro" id="IPR000600">
    <property type="entry name" value="ROK"/>
</dbReference>
<dbReference type="InterPro" id="IPR043129">
    <property type="entry name" value="ATPase_NBD"/>
</dbReference>
<evidence type="ECO:0000256" key="1">
    <source>
        <dbReference type="ARBA" id="ARBA00006479"/>
    </source>
</evidence>
<accession>A0A160MXQ4</accession>
<dbReference type="RefSeq" id="WP_063669910.1">
    <property type="nucleotide sequence ID" value="NZ_CP014841.1"/>
</dbReference>
<dbReference type="AlphaFoldDB" id="A0A160MXQ4"/>
<dbReference type="Gene3D" id="3.30.420.40">
    <property type="match status" value="2"/>
</dbReference>
<dbReference type="KEGG" id="dtx:ATSB10_00740"/>
<name>A0A160MXQ4_9GAMM</name>
<evidence type="ECO:0000313" key="2">
    <source>
        <dbReference type="EMBL" id="AND67528.1"/>
    </source>
</evidence>
<dbReference type="Pfam" id="PF00480">
    <property type="entry name" value="ROK"/>
    <property type="match status" value="1"/>
</dbReference>
<gene>
    <name evidence="2" type="ORF">ATSB10_00740</name>
</gene>
<dbReference type="OrthoDB" id="9810372at2"/>
<dbReference type="PATRIC" id="fig|445710.3.peg.72"/>
<proteinExistence type="inferred from homology"/>
<protein>
    <recommendedName>
        <fullName evidence="4">Chromosome partitioning protein ParA</fullName>
    </recommendedName>
</protein>
<evidence type="ECO:0008006" key="4">
    <source>
        <dbReference type="Google" id="ProtNLM"/>
    </source>
</evidence>
<comment type="similarity">
    <text evidence="1">Belongs to the ROK (NagC/XylR) family.</text>
</comment>
<reference evidence="2 3" key="1">
    <citation type="submission" date="2016-02" db="EMBL/GenBank/DDBJ databases">
        <title>Complete genome sequencing and analysis of ATSB10, Dyella thiooxydans isolated from rhizosphere soil of sunflower (Helianthus annuus L.).</title>
        <authorList>
            <person name="Lee Y."/>
            <person name="Hwangbo K."/>
            <person name="Chung H."/>
            <person name="Yoo J."/>
            <person name="Kim K.Y."/>
            <person name="Sa T.M."/>
            <person name="Um Y."/>
            <person name="Madhaiyan M."/>
        </authorList>
    </citation>
    <scope>NUCLEOTIDE SEQUENCE [LARGE SCALE GENOMIC DNA]</scope>
    <source>
        <strain evidence="2 3">ATSB10</strain>
    </source>
</reference>
<keyword evidence="3" id="KW-1185">Reference proteome</keyword>
<sequence>MSAARSRRRGPATLAIDVGGSGLKASVLGPDGAMLSSRVRVDTPDAPSPDELVDALVALVLPLPSFDRISIGFPGVVRDNRVLTAPHFGNEAWKRFPLAERLGQRLGDKPARLLNDAEVQGYGVIAGQGLELVLTLGTGLGSALFRDGELMPHLEFAQFPAFGKRTMNRYVGKAARHKVGGKKWNHRVEKTIEAFRTLLQFDRLYLGGGNAKKLDIDLPPDVLIVSNEAGLTGGIRLWDERRG</sequence>
<dbReference type="PANTHER" id="PTHR18964:SF149">
    <property type="entry name" value="BIFUNCTIONAL UDP-N-ACETYLGLUCOSAMINE 2-EPIMERASE_N-ACETYLMANNOSAMINE KINASE"/>
    <property type="match status" value="1"/>
</dbReference>
<dbReference type="EMBL" id="CP014841">
    <property type="protein sequence ID" value="AND67528.1"/>
    <property type="molecule type" value="Genomic_DNA"/>
</dbReference>